<reference evidence="1" key="1">
    <citation type="submission" date="2021-06" db="EMBL/GenBank/DDBJ databases">
        <authorList>
            <person name="Kallberg Y."/>
            <person name="Tangrot J."/>
            <person name="Rosling A."/>
        </authorList>
    </citation>
    <scope>NUCLEOTIDE SEQUENCE</scope>
    <source>
        <strain evidence="1">UK204</strain>
    </source>
</reference>
<dbReference type="AlphaFoldDB" id="A0A9N8VR52"/>
<keyword evidence="2" id="KW-1185">Reference proteome</keyword>
<name>A0A9N8VR52_9GLOM</name>
<sequence>MLTSIPSRRGCTFNIPRIRAFHIPVFRKTKNTFANQLEHSLMKITCITFEAFYGPAPTPATPIISNIITAIFEDSPYLSCLLELQSNLC</sequence>
<accession>A0A9N8VR52</accession>
<evidence type="ECO:0000313" key="1">
    <source>
        <dbReference type="EMBL" id="CAG8463558.1"/>
    </source>
</evidence>
<protein>
    <submittedName>
        <fullName evidence="1">5639_t:CDS:1</fullName>
    </submittedName>
</protein>
<evidence type="ECO:0000313" key="2">
    <source>
        <dbReference type="Proteomes" id="UP000789570"/>
    </source>
</evidence>
<proteinExistence type="predicted"/>
<dbReference type="EMBL" id="CAJVPQ010000257">
    <property type="protein sequence ID" value="CAG8463558.1"/>
    <property type="molecule type" value="Genomic_DNA"/>
</dbReference>
<organism evidence="1 2">
    <name type="scientific">Funneliformis caledonium</name>
    <dbReference type="NCBI Taxonomy" id="1117310"/>
    <lineage>
        <taxon>Eukaryota</taxon>
        <taxon>Fungi</taxon>
        <taxon>Fungi incertae sedis</taxon>
        <taxon>Mucoromycota</taxon>
        <taxon>Glomeromycotina</taxon>
        <taxon>Glomeromycetes</taxon>
        <taxon>Glomerales</taxon>
        <taxon>Glomeraceae</taxon>
        <taxon>Funneliformis</taxon>
    </lineage>
</organism>
<comment type="caution">
    <text evidence="1">The sequence shown here is derived from an EMBL/GenBank/DDBJ whole genome shotgun (WGS) entry which is preliminary data.</text>
</comment>
<gene>
    <name evidence="1" type="ORF">FCALED_LOCUS1867</name>
</gene>
<dbReference type="Proteomes" id="UP000789570">
    <property type="component" value="Unassembled WGS sequence"/>
</dbReference>